<dbReference type="Pfam" id="PF00404">
    <property type="entry name" value="Dockerin_1"/>
    <property type="match status" value="1"/>
</dbReference>
<dbReference type="GO" id="GO:0004553">
    <property type="term" value="F:hydrolase activity, hydrolyzing O-glycosyl compounds"/>
    <property type="evidence" value="ECO:0007669"/>
    <property type="project" value="InterPro"/>
</dbReference>
<dbReference type="InterPro" id="IPR018247">
    <property type="entry name" value="EF_Hand_1_Ca_BS"/>
</dbReference>
<feature type="domain" description="Dockerin" evidence="2">
    <location>
        <begin position="790"/>
        <end position="859"/>
    </location>
</feature>
<dbReference type="Proteomes" id="UP000007054">
    <property type="component" value="Chromosome"/>
</dbReference>
<keyword evidence="1" id="KW-0732">Signal</keyword>
<dbReference type="PROSITE" id="PS00018">
    <property type="entry name" value="EF_HAND_1"/>
    <property type="match status" value="1"/>
</dbReference>
<dbReference type="KEGG" id="rch:RUM_02790"/>
<feature type="signal peptide" evidence="1">
    <location>
        <begin position="1"/>
        <end position="20"/>
    </location>
</feature>
<dbReference type="GeneID" id="83155114"/>
<dbReference type="InterPro" id="IPR015943">
    <property type="entry name" value="WD40/YVTN_repeat-like_dom_sf"/>
</dbReference>
<gene>
    <name evidence="3" type="ordered locus">RUM_02790</name>
</gene>
<dbReference type="InterPro" id="IPR052025">
    <property type="entry name" value="Xyloglucanase_GH74"/>
</dbReference>
<organism evidence="3 4">
    <name type="scientific">Ruminococcus champanellensis (strain DSM 18848 / JCM 17042 / KCTC 15320 / 18P13)</name>
    <dbReference type="NCBI Taxonomy" id="213810"/>
    <lineage>
        <taxon>Bacteria</taxon>
        <taxon>Bacillati</taxon>
        <taxon>Bacillota</taxon>
        <taxon>Clostridia</taxon>
        <taxon>Eubacteriales</taxon>
        <taxon>Oscillospiraceae</taxon>
        <taxon>Ruminococcus</taxon>
    </lineage>
</organism>
<dbReference type="PANTHER" id="PTHR43739">
    <property type="entry name" value="XYLOGLUCANASE (EUROFUNG)"/>
    <property type="match status" value="1"/>
</dbReference>
<dbReference type="Gene3D" id="1.10.1330.10">
    <property type="entry name" value="Dockerin domain"/>
    <property type="match status" value="1"/>
</dbReference>
<dbReference type="BioCyc" id="RCHA213810:RUM_RS01330-MONOMER"/>
<dbReference type="InterPro" id="IPR002105">
    <property type="entry name" value="Dockerin_1_rpt"/>
</dbReference>
<dbReference type="SUPFAM" id="SSF63446">
    <property type="entry name" value="Type I dockerin domain"/>
    <property type="match status" value="1"/>
</dbReference>
<evidence type="ECO:0000259" key="2">
    <source>
        <dbReference type="PROSITE" id="PS51766"/>
    </source>
</evidence>
<evidence type="ECO:0000313" key="3">
    <source>
        <dbReference type="EMBL" id="CBL16522.1"/>
    </source>
</evidence>
<accession>D4LA77</accession>
<dbReference type="CAZy" id="GH74">
    <property type="family name" value="Glycoside Hydrolase Family 74"/>
</dbReference>
<dbReference type="RefSeq" id="WP_015557429.1">
    <property type="nucleotide sequence ID" value="NC_021039.1"/>
</dbReference>
<dbReference type="GO" id="GO:0010411">
    <property type="term" value="P:xyloglucan metabolic process"/>
    <property type="evidence" value="ECO:0007669"/>
    <property type="project" value="TreeGrafter"/>
</dbReference>
<reference evidence="3" key="1">
    <citation type="submission" date="2010-03" db="EMBL/GenBank/DDBJ databases">
        <title>The genome sequence of Ruminococcus sp. 18P13.</title>
        <authorList>
            <consortium name="metaHIT consortium -- http://www.metahit.eu/"/>
            <person name="Pajon A."/>
            <person name="Turner K."/>
            <person name="Parkhill J."/>
            <person name="Bernalier A."/>
        </authorList>
    </citation>
    <scope>NUCLEOTIDE SEQUENCE [LARGE SCALE GENOMIC DNA]</scope>
    <source>
        <strain evidence="3">Type strain: 18P13</strain>
    </source>
</reference>
<dbReference type="GO" id="GO:0000272">
    <property type="term" value="P:polysaccharide catabolic process"/>
    <property type="evidence" value="ECO:0007669"/>
    <property type="project" value="InterPro"/>
</dbReference>
<evidence type="ECO:0000313" key="4">
    <source>
        <dbReference type="Proteomes" id="UP000007054"/>
    </source>
</evidence>
<proteinExistence type="predicted"/>
<keyword evidence="4" id="KW-1185">Reference proteome</keyword>
<dbReference type="EMBL" id="FP929052">
    <property type="protein sequence ID" value="CBL16522.1"/>
    <property type="molecule type" value="Genomic_DNA"/>
</dbReference>
<dbReference type="InterPro" id="IPR002860">
    <property type="entry name" value="BNR_rpt"/>
</dbReference>
<dbReference type="CDD" id="cd14256">
    <property type="entry name" value="Dockerin_I"/>
    <property type="match status" value="1"/>
</dbReference>
<dbReference type="AlphaFoldDB" id="D4LA77"/>
<protein>
    <submittedName>
        <fullName evidence="3">BNR/Asp-box repeat</fullName>
    </submittedName>
</protein>
<feature type="chain" id="PRO_5038870694" evidence="1">
    <location>
        <begin position="21"/>
        <end position="859"/>
    </location>
</feature>
<dbReference type="PANTHER" id="PTHR43739:SF5">
    <property type="entry name" value="EXO-ALPHA-SIALIDASE"/>
    <property type="match status" value="1"/>
</dbReference>
<evidence type="ECO:0000256" key="1">
    <source>
        <dbReference type="SAM" id="SignalP"/>
    </source>
</evidence>
<dbReference type="CDD" id="cd15482">
    <property type="entry name" value="Sialidase_non-viral"/>
    <property type="match status" value="2"/>
</dbReference>
<dbReference type="PATRIC" id="fig|213810.4.peg.184"/>
<dbReference type="HOGENOM" id="CLU_004180_1_0_9"/>
<dbReference type="InterPro" id="IPR036439">
    <property type="entry name" value="Dockerin_dom_sf"/>
</dbReference>
<dbReference type="Pfam" id="PF02012">
    <property type="entry name" value="BNR"/>
    <property type="match status" value="1"/>
</dbReference>
<dbReference type="PROSITE" id="PS51766">
    <property type="entry name" value="DOCKERIN"/>
    <property type="match status" value="1"/>
</dbReference>
<reference evidence="3" key="2">
    <citation type="submission" date="2010-03" db="EMBL/GenBank/DDBJ databases">
        <authorList>
            <person name="Pajon A."/>
        </authorList>
    </citation>
    <scope>NUCLEOTIDE SEQUENCE</scope>
    <source>
        <strain evidence="3">Type strain: 18P13</strain>
    </source>
</reference>
<dbReference type="STRING" id="213810.RUM_02790"/>
<dbReference type="SUPFAM" id="SSF110296">
    <property type="entry name" value="Oligoxyloglucan reducing end-specific cellobiohydrolase"/>
    <property type="match status" value="2"/>
</dbReference>
<dbReference type="InterPro" id="IPR016134">
    <property type="entry name" value="Dockerin_dom"/>
</dbReference>
<sequence>MHMKKSLLAAALTLAVAASAVPATGIQAGAAATKSIESQMNWDTVTISGGGFVSGLITGENNIYARTDVGGAYRYNATTKEWEQLMAFFTDADRGFLSVDAMALDPNDDNIVYALCGCAYFSDARTAVFRSKDGGKTWDSADVTNLIQVHGNGYGRQCGESIAVDPDDPNTIYCGGDTVGMIVSHDAGVTWEAVDSFNSMGLFTNEIKWPTWTENVVKTTVGTDYANCNGVSTIAIEKGKVYVGISDNTLECNMYVADVDGKKWEPLSKDLPADKFPSRITKDNAGNLLICYVGGLTFNGTGGGIYKYNTTTGEVTNISPTENSFGACMANPNNNDQLIATTCGVWSTNSWSKEDGAWGDWLYRSEDGGKTWTEYYPGKMGEYKWNAETGEMVQEQVIDYLDANGCSWVYGKAIHWSGSLIINPKDFDQIMVSSGNGIFKWDGIWGDSPKASFCAQGIEEVVALDMVSVPGGAAYSAIGDYDGFIHTDVDKPATQYVPNMGSTGAIAYCPQNPQVMVRIAENQNDIAPGFYSTDGGKTWTKMANTAGGKAAITQLDKDTYRIFLGKKDSGDLSYSDDWGQTWNACTGIGSAYGSKPTYTFVEPNDPSTVYAYATYYNSSWHYSKTEPELSDANYTLYISTDYGKTFTGTQICMYDQCDSAGRIASLEDNHLILAGGWYGLYDVKTAGGKAEVTKKNVFYCKTVGYGAPEKKGGINTLYMYGKPQETDAEGIYRSTDGGDSWVCINTQKLYGGTGNGNFLVGDMNTFGTVYMSTVGCGIVVGRLSGGTENPDILYGDVNADGIVDIADTVLLARYIAQDPAVKLTKQGLQNADCDPDGNIDSSDLTAIARYLAHLVDKLG</sequence>
<name>D4LA77_RUMC1</name>
<dbReference type="Gene3D" id="2.130.10.10">
    <property type="entry name" value="YVTN repeat-like/Quinoprotein amine dehydrogenase"/>
    <property type="match status" value="2"/>
</dbReference>